<keyword evidence="1" id="KW-0472">Membrane</keyword>
<gene>
    <name evidence="3" type="ORF">Q5H93_12060</name>
</gene>
<dbReference type="SUPFAM" id="SSF55874">
    <property type="entry name" value="ATPase domain of HSP90 chaperone/DNA topoisomerase II/histidine kinase"/>
    <property type="match status" value="1"/>
</dbReference>
<evidence type="ECO:0000313" key="4">
    <source>
        <dbReference type="Proteomes" id="UP001176429"/>
    </source>
</evidence>
<dbReference type="InterPro" id="IPR050640">
    <property type="entry name" value="Bact_2-comp_sensor_kinase"/>
</dbReference>
<feature type="domain" description="Signal transduction histidine kinase internal region" evidence="2">
    <location>
        <begin position="166"/>
        <end position="244"/>
    </location>
</feature>
<protein>
    <submittedName>
        <fullName evidence="3">Sensor histidine kinase</fullName>
    </submittedName>
</protein>
<dbReference type="Gene3D" id="3.30.565.10">
    <property type="entry name" value="Histidine kinase-like ATPase, C-terminal domain"/>
    <property type="match status" value="1"/>
</dbReference>
<keyword evidence="3" id="KW-0808">Transferase</keyword>
<evidence type="ECO:0000256" key="1">
    <source>
        <dbReference type="SAM" id="Phobius"/>
    </source>
</evidence>
<evidence type="ECO:0000313" key="3">
    <source>
        <dbReference type="EMBL" id="MDO7875468.1"/>
    </source>
</evidence>
<dbReference type="EMBL" id="JAUQSY010000007">
    <property type="protein sequence ID" value="MDO7875468.1"/>
    <property type="molecule type" value="Genomic_DNA"/>
</dbReference>
<feature type="transmembrane region" description="Helical" evidence="1">
    <location>
        <begin position="42"/>
        <end position="65"/>
    </location>
</feature>
<reference evidence="3" key="1">
    <citation type="submission" date="2023-07" db="EMBL/GenBank/DDBJ databases">
        <authorList>
            <person name="Kim M.K."/>
        </authorList>
    </citation>
    <scope>NUCLEOTIDE SEQUENCE</scope>
    <source>
        <strain evidence="3">ASUV-10-1</strain>
    </source>
</reference>
<dbReference type="Proteomes" id="UP001176429">
    <property type="component" value="Unassembled WGS sequence"/>
</dbReference>
<feature type="transmembrane region" description="Helical" evidence="1">
    <location>
        <begin position="77"/>
        <end position="95"/>
    </location>
</feature>
<organism evidence="3 4">
    <name type="scientific">Hymenobacter aranciens</name>
    <dbReference type="NCBI Taxonomy" id="3063996"/>
    <lineage>
        <taxon>Bacteria</taxon>
        <taxon>Pseudomonadati</taxon>
        <taxon>Bacteroidota</taxon>
        <taxon>Cytophagia</taxon>
        <taxon>Cytophagales</taxon>
        <taxon>Hymenobacteraceae</taxon>
        <taxon>Hymenobacter</taxon>
    </lineage>
</organism>
<keyword evidence="1" id="KW-1133">Transmembrane helix</keyword>
<keyword evidence="3" id="KW-0418">Kinase</keyword>
<sequence length="358" mass="40477">MTATTLRTFLTPLTHMLVWGLFGVVFVLYPPLSGHVVFPAEFWLKQGVLFGVWVAIFYLTAKVTVPRLLFRGHTGQFVLALLFTAVAVLVFSRFLENLLDLHEKLTLAFQAAGIPPRPPKPGFRLDNMSSLTTMLVLGISTSITVVQKWQHETRQRERLEQQEISAELSFLKAQINPHFFFNTLNNIYSLTISNGEKARTALHRLSRMMRYVLYETSGGTTRLSQEISFVLDYMELMQLRLTDRVTVTFERPEPVHDVLIAPMLLLPFIENAFKHGVAATAASRIHIALRQPNLTTVDFEVCNTKLALPNSDLTGSNGIGLVNTRRRLDLLYPGRYSLEVTDPTADNEFCVKLTLRLA</sequence>
<dbReference type="Pfam" id="PF06580">
    <property type="entry name" value="His_kinase"/>
    <property type="match status" value="1"/>
</dbReference>
<keyword evidence="1" id="KW-0812">Transmembrane</keyword>
<dbReference type="InterPro" id="IPR010559">
    <property type="entry name" value="Sig_transdc_His_kin_internal"/>
</dbReference>
<dbReference type="GO" id="GO:0016301">
    <property type="term" value="F:kinase activity"/>
    <property type="evidence" value="ECO:0007669"/>
    <property type="project" value="UniProtKB-KW"/>
</dbReference>
<evidence type="ECO:0000259" key="2">
    <source>
        <dbReference type="Pfam" id="PF06580"/>
    </source>
</evidence>
<dbReference type="PANTHER" id="PTHR34220">
    <property type="entry name" value="SENSOR HISTIDINE KINASE YPDA"/>
    <property type="match status" value="1"/>
</dbReference>
<dbReference type="InterPro" id="IPR036890">
    <property type="entry name" value="HATPase_C_sf"/>
</dbReference>
<feature type="transmembrane region" description="Helical" evidence="1">
    <location>
        <begin position="12"/>
        <end position="30"/>
    </location>
</feature>
<proteinExistence type="predicted"/>
<name>A0ABT9BCT2_9BACT</name>
<accession>A0ABT9BCT2</accession>
<dbReference type="PANTHER" id="PTHR34220:SF7">
    <property type="entry name" value="SENSOR HISTIDINE KINASE YPDA"/>
    <property type="match status" value="1"/>
</dbReference>
<dbReference type="RefSeq" id="WP_305006778.1">
    <property type="nucleotide sequence ID" value="NZ_JAUQSY010000007.1"/>
</dbReference>
<comment type="caution">
    <text evidence="3">The sequence shown here is derived from an EMBL/GenBank/DDBJ whole genome shotgun (WGS) entry which is preliminary data.</text>
</comment>
<keyword evidence="4" id="KW-1185">Reference proteome</keyword>